<protein>
    <submittedName>
        <fullName evidence="1">Uncharacterized protein</fullName>
    </submittedName>
</protein>
<dbReference type="EMBL" id="JRYO01000092">
    <property type="protein sequence ID" value="KHE92786.1"/>
    <property type="molecule type" value="Genomic_DNA"/>
</dbReference>
<accession>A0A0B0EL73</accession>
<sequence>FQINIKCSKVWEVPNINAKHNIKIILDNGEKWCIFHLNGDRWVRVGN</sequence>
<gene>
    <name evidence="1" type="ORF">SCABRO_01474</name>
</gene>
<feature type="non-terminal residue" evidence="1">
    <location>
        <position position="1"/>
    </location>
</feature>
<organism evidence="1 2">
    <name type="scientific">Candidatus Scalindua brodae</name>
    <dbReference type="NCBI Taxonomy" id="237368"/>
    <lineage>
        <taxon>Bacteria</taxon>
        <taxon>Pseudomonadati</taxon>
        <taxon>Planctomycetota</taxon>
        <taxon>Candidatus Brocadiia</taxon>
        <taxon>Candidatus Brocadiales</taxon>
        <taxon>Candidatus Scalinduaceae</taxon>
        <taxon>Candidatus Scalindua</taxon>
    </lineage>
</organism>
<name>A0A0B0EL73_9BACT</name>
<proteinExistence type="predicted"/>
<dbReference type="AlphaFoldDB" id="A0A0B0EL73"/>
<comment type="caution">
    <text evidence="1">The sequence shown here is derived from an EMBL/GenBank/DDBJ whole genome shotgun (WGS) entry which is preliminary data.</text>
</comment>
<evidence type="ECO:0000313" key="2">
    <source>
        <dbReference type="Proteomes" id="UP000030652"/>
    </source>
</evidence>
<evidence type="ECO:0000313" key="1">
    <source>
        <dbReference type="EMBL" id="KHE92786.1"/>
    </source>
</evidence>
<reference evidence="1 2" key="1">
    <citation type="submission" date="2014-10" db="EMBL/GenBank/DDBJ databases">
        <title>Draft genome of anammox bacterium scalindua brodae, obtained using differential coverage binning of sequence data from two enrichment reactors.</title>
        <authorList>
            <person name="Speth D.R."/>
            <person name="Russ L."/>
            <person name="Kartal B."/>
            <person name="Op den Camp H.J."/>
            <person name="Dutilh B.E."/>
            <person name="Jetten M.S."/>
        </authorList>
    </citation>
    <scope>NUCLEOTIDE SEQUENCE [LARGE SCALE GENOMIC DNA]</scope>
    <source>
        <strain evidence="1">RU1</strain>
    </source>
</reference>
<dbReference type="Proteomes" id="UP000030652">
    <property type="component" value="Unassembled WGS sequence"/>
</dbReference>